<evidence type="ECO:0000256" key="1">
    <source>
        <dbReference type="SAM" id="SignalP"/>
    </source>
</evidence>
<feature type="signal peptide" evidence="1">
    <location>
        <begin position="1"/>
        <end position="21"/>
    </location>
</feature>
<dbReference type="OrthoDB" id="5291386at2"/>
<dbReference type="AlphaFoldDB" id="A0A150WG33"/>
<reference evidence="2 3" key="1">
    <citation type="submission" date="2016-03" db="EMBL/GenBank/DDBJ databases">
        <authorList>
            <person name="Ploux O."/>
        </authorList>
    </citation>
    <scope>NUCLEOTIDE SEQUENCE [LARGE SCALE GENOMIC DNA]</scope>
    <source>
        <strain evidence="2 3">BER2</strain>
    </source>
</reference>
<organism evidence="2 3">
    <name type="scientific">Bdellovibrio bacteriovorus</name>
    <dbReference type="NCBI Taxonomy" id="959"/>
    <lineage>
        <taxon>Bacteria</taxon>
        <taxon>Pseudomonadati</taxon>
        <taxon>Bdellovibrionota</taxon>
        <taxon>Bdellovibrionia</taxon>
        <taxon>Bdellovibrionales</taxon>
        <taxon>Pseudobdellovibrionaceae</taxon>
        <taxon>Bdellovibrio</taxon>
    </lineage>
</organism>
<dbReference type="EMBL" id="LUKF01000016">
    <property type="protein sequence ID" value="KYG62058.1"/>
    <property type="molecule type" value="Genomic_DNA"/>
</dbReference>
<dbReference type="RefSeq" id="WP_063244171.1">
    <property type="nucleotide sequence ID" value="NZ_CP168967.1"/>
</dbReference>
<dbReference type="Proteomes" id="UP000075391">
    <property type="component" value="Unassembled WGS sequence"/>
</dbReference>
<gene>
    <name evidence="2" type="ORF">AZI85_07605</name>
</gene>
<protein>
    <submittedName>
        <fullName evidence="2">Uncharacterized protein</fullName>
    </submittedName>
</protein>
<name>A0A150WG33_BDEBC</name>
<evidence type="ECO:0000313" key="3">
    <source>
        <dbReference type="Proteomes" id="UP000075391"/>
    </source>
</evidence>
<feature type="chain" id="PRO_5007572775" evidence="1">
    <location>
        <begin position="22"/>
        <end position="239"/>
    </location>
</feature>
<evidence type="ECO:0000313" key="2">
    <source>
        <dbReference type="EMBL" id="KYG62058.1"/>
    </source>
</evidence>
<comment type="caution">
    <text evidence="2">The sequence shown here is derived from an EMBL/GenBank/DDBJ whole genome shotgun (WGS) entry which is preliminary data.</text>
</comment>
<accession>A0A150WG33</accession>
<sequence length="239" mass="27461">MNFSHGLIFILSLMLGSASFAAGIKPRACLTEHIDEALELNKKRAPHYERLSNGKSKEVTKRLISMERKLRLISPVADLLVQPFQRVGIPMTCDYFISMNETPKFRAVNPAGKDSLDNFRPAAVEVMQKYLLQFYKEREYNELANYADELIHELEREPRYNCMVRHILESIRRIAVLIPRHEKMAQERLGDSTMFIANLMLRSHIALLDESSEIDHVAAPLQAEALPIVCQDVPYIPWP</sequence>
<proteinExistence type="predicted"/>
<keyword evidence="1" id="KW-0732">Signal</keyword>